<dbReference type="EMBL" id="JAKILK010000021">
    <property type="protein sequence ID" value="MCL1118931.1"/>
    <property type="molecule type" value="Genomic_DNA"/>
</dbReference>
<accession>A0ABT0L5C9</accession>
<reference evidence="2 3" key="1">
    <citation type="submission" date="2022-01" db="EMBL/GenBank/DDBJ databases">
        <title>Whole genome-based taxonomy of the Shewanellaceae.</title>
        <authorList>
            <person name="Martin-Rodriguez A.J."/>
        </authorList>
    </citation>
    <scope>NUCLEOTIDE SEQUENCE [LARGE SCALE GENOMIC DNA]</scope>
    <source>
        <strain evidence="2 3">JCM 17801</strain>
    </source>
</reference>
<dbReference type="Proteomes" id="UP001203212">
    <property type="component" value="Unassembled WGS sequence"/>
</dbReference>
<keyword evidence="3" id="KW-1185">Reference proteome</keyword>
<gene>
    <name evidence="2" type="ORF">L2689_17040</name>
</gene>
<evidence type="ECO:0000313" key="3">
    <source>
        <dbReference type="Proteomes" id="UP001203212"/>
    </source>
</evidence>
<evidence type="ECO:0000256" key="1">
    <source>
        <dbReference type="SAM" id="MobiDB-lite"/>
    </source>
</evidence>
<evidence type="ECO:0000313" key="2">
    <source>
        <dbReference type="EMBL" id="MCL1118931.1"/>
    </source>
</evidence>
<protein>
    <submittedName>
        <fullName evidence="2">Uncharacterized protein</fullName>
    </submittedName>
</protein>
<feature type="region of interest" description="Disordered" evidence="1">
    <location>
        <begin position="25"/>
        <end position="60"/>
    </location>
</feature>
<organism evidence="2 3">
    <name type="scientific">Shewanella aestuarii</name>
    <dbReference type="NCBI Taxonomy" id="1028752"/>
    <lineage>
        <taxon>Bacteria</taxon>
        <taxon>Pseudomonadati</taxon>
        <taxon>Pseudomonadota</taxon>
        <taxon>Gammaproteobacteria</taxon>
        <taxon>Alteromonadales</taxon>
        <taxon>Shewanellaceae</taxon>
        <taxon>Shewanella</taxon>
    </lineage>
</organism>
<name>A0ABT0L5C9_9GAMM</name>
<proteinExistence type="predicted"/>
<sequence>MIGFLLKDNYQLSVMTQIGNNKYRTSAHQHISTSAHQHISTSAHQHISTSAHQHISTSAH</sequence>
<comment type="caution">
    <text evidence="2">The sequence shown here is derived from an EMBL/GenBank/DDBJ whole genome shotgun (WGS) entry which is preliminary data.</text>
</comment>
<feature type="non-terminal residue" evidence="2">
    <location>
        <position position="60"/>
    </location>
</feature>
<dbReference type="RefSeq" id="WP_248986394.1">
    <property type="nucleotide sequence ID" value="NZ_JAKILK010000021.1"/>
</dbReference>